<dbReference type="PANTHER" id="PTHR33395:SF22">
    <property type="entry name" value="REVERSE TRANSCRIPTASE DOMAIN-CONTAINING PROTEIN"/>
    <property type="match status" value="1"/>
</dbReference>
<name>A0A3P7L3S5_DIBLA</name>
<gene>
    <name evidence="1" type="ORF">DILT_LOCUS7886</name>
</gene>
<dbReference type="Proteomes" id="UP000281553">
    <property type="component" value="Unassembled WGS sequence"/>
</dbReference>
<dbReference type="OrthoDB" id="6264139at2759"/>
<dbReference type="PANTHER" id="PTHR33395">
    <property type="entry name" value="TRANSCRIPTASE, PUTATIVE-RELATED-RELATED"/>
    <property type="match status" value="1"/>
</dbReference>
<evidence type="ECO:0000313" key="2">
    <source>
        <dbReference type="Proteomes" id="UP000281553"/>
    </source>
</evidence>
<proteinExistence type="predicted"/>
<accession>A0A3P7L3S5</accession>
<evidence type="ECO:0000313" key="1">
    <source>
        <dbReference type="EMBL" id="VDN12055.1"/>
    </source>
</evidence>
<keyword evidence="2" id="KW-1185">Reference proteome</keyword>
<dbReference type="EMBL" id="UYRU01052890">
    <property type="protein sequence ID" value="VDN12055.1"/>
    <property type="molecule type" value="Genomic_DNA"/>
</dbReference>
<reference evidence="1 2" key="1">
    <citation type="submission" date="2018-11" db="EMBL/GenBank/DDBJ databases">
        <authorList>
            <consortium name="Pathogen Informatics"/>
        </authorList>
    </citation>
    <scope>NUCLEOTIDE SEQUENCE [LARGE SCALE GENOMIC DNA]</scope>
</reference>
<organism evidence="1 2">
    <name type="scientific">Dibothriocephalus latus</name>
    <name type="common">Fish tapeworm</name>
    <name type="synonym">Diphyllobothrium latum</name>
    <dbReference type="NCBI Taxonomy" id="60516"/>
    <lineage>
        <taxon>Eukaryota</taxon>
        <taxon>Metazoa</taxon>
        <taxon>Spiralia</taxon>
        <taxon>Lophotrochozoa</taxon>
        <taxon>Platyhelminthes</taxon>
        <taxon>Cestoda</taxon>
        <taxon>Eucestoda</taxon>
        <taxon>Diphyllobothriidea</taxon>
        <taxon>Diphyllobothriidae</taxon>
        <taxon>Dibothriocephalus</taxon>
    </lineage>
</organism>
<sequence length="184" mass="20598">MFEEDLLTHVMLNPKVLYGYIRQSTRNMDPISLLRSVEGAKISEDKDKAGHLSQFFRSLETTEPGFLSHTYEDNSIPSIDTVLFTDDVVKNELFNLKESTSSGPDAIPAKLLKELASEMTKLLALIFQASFFTGRLLSNKNHGTMCPTSVDKSHDKNEHRDGTEAVENVLGSSCFYITYQIGMP</sequence>
<protein>
    <submittedName>
        <fullName evidence="1">Uncharacterized protein</fullName>
    </submittedName>
</protein>
<dbReference type="AlphaFoldDB" id="A0A3P7L3S5"/>